<keyword evidence="2" id="KW-0175">Coiled coil</keyword>
<reference evidence="3" key="1">
    <citation type="submission" date="2021-04" db="EMBL/GenBank/DDBJ databases">
        <title>Draft genome sequence of Xylanibacillus composti strain K13.</title>
        <authorList>
            <person name="Uke A."/>
            <person name="Chhe C."/>
            <person name="Baramee S."/>
            <person name="Kosugi A."/>
        </authorList>
    </citation>
    <scope>NUCLEOTIDE SEQUENCE</scope>
    <source>
        <strain evidence="3">K13</strain>
    </source>
</reference>
<dbReference type="EMBL" id="BOVK01000015">
    <property type="protein sequence ID" value="GIQ68383.1"/>
    <property type="molecule type" value="Genomic_DNA"/>
</dbReference>
<evidence type="ECO:0000313" key="3">
    <source>
        <dbReference type="EMBL" id="GIQ68383.1"/>
    </source>
</evidence>
<protein>
    <submittedName>
        <fullName evidence="3">Phage shock protein A</fullName>
    </submittedName>
</protein>
<name>A0A8J4H013_9BACL</name>
<keyword evidence="4" id="KW-1185">Reference proteome</keyword>
<dbReference type="RefSeq" id="WP_213410977.1">
    <property type="nucleotide sequence ID" value="NZ_BOVK01000015.1"/>
</dbReference>
<sequence length="222" mass="25805">MSVMKRVRDISVATLNDRLEKSQDPVRMIDEFLYNQRQHIQETEKLIQQCAQHAASMRQQALSAEQTAEKRAEQAKLALKAGEEHVARMALQDKIANEEKAEQFRQLYEQAQHSLLELEEQMHQLRSDYQEVVGKRQYYAARLESVRLRQRMNERMSAGGGLSGNVFQRLEEKISDLELESRSLHDLRQAGREALYRAGSQTQALLEKELARLKQKLQEGER</sequence>
<evidence type="ECO:0000256" key="1">
    <source>
        <dbReference type="ARBA" id="ARBA00043985"/>
    </source>
</evidence>
<dbReference type="Pfam" id="PF04012">
    <property type="entry name" value="PspA_IM30"/>
    <property type="match status" value="1"/>
</dbReference>
<feature type="coiled-coil region" evidence="2">
    <location>
        <begin position="101"/>
        <end position="135"/>
    </location>
</feature>
<evidence type="ECO:0000256" key="2">
    <source>
        <dbReference type="SAM" id="Coils"/>
    </source>
</evidence>
<dbReference type="Proteomes" id="UP000677918">
    <property type="component" value="Unassembled WGS sequence"/>
</dbReference>
<dbReference type="PANTHER" id="PTHR31088:SF6">
    <property type="entry name" value="PHAGE SHOCK PROTEIN A"/>
    <property type="match status" value="1"/>
</dbReference>
<accession>A0A8J4H013</accession>
<dbReference type="PANTHER" id="PTHR31088">
    <property type="entry name" value="MEMBRANE-ASSOCIATED PROTEIN VIPP1, CHLOROPLASTIC"/>
    <property type="match status" value="1"/>
</dbReference>
<gene>
    <name evidence="3" type="ORF">XYCOK13_12070</name>
</gene>
<dbReference type="AlphaFoldDB" id="A0A8J4H013"/>
<comment type="similarity">
    <text evidence="1">Belongs to the PspA/Vipp/IM30 family.</text>
</comment>
<dbReference type="InterPro" id="IPR007157">
    <property type="entry name" value="PspA_VIPP1"/>
</dbReference>
<proteinExistence type="inferred from homology"/>
<organism evidence="3 4">
    <name type="scientific">Xylanibacillus composti</name>
    <dbReference type="NCBI Taxonomy" id="1572762"/>
    <lineage>
        <taxon>Bacteria</taxon>
        <taxon>Bacillati</taxon>
        <taxon>Bacillota</taxon>
        <taxon>Bacilli</taxon>
        <taxon>Bacillales</taxon>
        <taxon>Paenibacillaceae</taxon>
        <taxon>Xylanibacillus</taxon>
    </lineage>
</organism>
<evidence type="ECO:0000313" key="4">
    <source>
        <dbReference type="Proteomes" id="UP000677918"/>
    </source>
</evidence>
<comment type="caution">
    <text evidence="3">The sequence shown here is derived from an EMBL/GenBank/DDBJ whole genome shotgun (WGS) entry which is preliminary data.</text>
</comment>